<accession>A0A4Z0NXU3</accession>
<evidence type="ECO:0000256" key="1">
    <source>
        <dbReference type="SAM" id="Coils"/>
    </source>
</evidence>
<dbReference type="Proteomes" id="UP000297535">
    <property type="component" value="Unassembled WGS sequence"/>
</dbReference>
<protein>
    <submittedName>
        <fullName evidence="2">Uncharacterized protein</fullName>
    </submittedName>
</protein>
<evidence type="ECO:0000313" key="3">
    <source>
        <dbReference type="Proteomes" id="UP000297535"/>
    </source>
</evidence>
<reference evidence="2 3" key="1">
    <citation type="submission" date="2019-04" db="EMBL/GenBank/DDBJ databases">
        <authorList>
            <person name="Feng G."/>
            <person name="Zhu H."/>
        </authorList>
    </citation>
    <scope>NUCLEOTIDE SEQUENCE [LARGE SCALE GENOMIC DNA]</scope>
    <source>
        <strain evidence="2 3">6HR-1</strain>
    </source>
</reference>
<keyword evidence="1" id="KW-0175">Coiled coil</keyword>
<proteinExistence type="predicted"/>
<dbReference type="RefSeq" id="WP_135412672.1">
    <property type="nucleotide sequence ID" value="NZ_SRLB01000001.1"/>
</dbReference>
<feature type="coiled-coil region" evidence="1">
    <location>
        <begin position="55"/>
        <end position="82"/>
    </location>
</feature>
<sequence>MAAEPDNLVLSLLRDMRAALAEVRAVQDEQSRRLIRIEGRVDETHESMITGLGLAAHASIRHDRVEERLRDLTDRVERLEGKP</sequence>
<keyword evidence="3" id="KW-1185">Reference proteome</keyword>
<gene>
    <name evidence="2" type="ORF">EU555_01535</name>
</gene>
<dbReference type="EMBL" id="SRLB01000001">
    <property type="protein sequence ID" value="TGE02475.1"/>
    <property type="molecule type" value="Genomic_DNA"/>
</dbReference>
<dbReference type="AlphaFoldDB" id="A0A4Z0NXU3"/>
<evidence type="ECO:0000313" key="2">
    <source>
        <dbReference type="EMBL" id="TGE02475.1"/>
    </source>
</evidence>
<organism evidence="2 3">
    <name type="scientific">Methylobacterium nonmethylotrophicum</name>
    <dbReference type="NCBI Taxonomy" id="1141884"/>
    <lineage>
        <taxon>Bacteria</taxon>
        <taxon>Pseudomonadati</taxon>
        <taxon>Pseudomonadota</taxon>
        <taxon>Alphaproteobacteria</taxon>
        <taxon>Hyphomicrobiales</taxon>
        <taxon>Methylobacteriaceae</taxon>
        <taxon>Methylobacterium</taxon>
    </lineage>
</organism>
<dbReference type="OrthoDB" id="7916371at2"/>
<comment type="caution">
    <text evidence="2">The sequence shown here is derived from an EMBL/GenBank/DDBJ whole genome shotgun (WGS) entry which is preliminary data.</text>
</comment>
<name>A0A4Z0NXU3_9HYPH</name>